<dbReference type="KEGG" id="ccro:CMC5_056410"/>
<evidence type="ECO:0000256" key="4">
    <source>
        <dbReference type="ARBA" id="ARBA00023136"/>
    </source>
</evidence>
<dbReference type="AlphaFoldDB" id="A0A0K1EKS8"/>
<evidence type="ECO:0000256" key="3">
    <source>
        <dbReference type="ARBA" id="ARBA00022989"/>
    </source>
</evidence>
<dbReference type="PROSITE" id="PS50928">
    <property type="entry name" value="ABC_TM1"/>
    <property type="match status" value="1"/>
</dbReference>
<dbReference type="Proteomes" id="UP000067626">
    <property type="component" value="Chromosome"/>
</dbReference>
<name>A0A0K1EKS8_CHOCO</name>
<evidence type="ECO:0000256" key="5">
    <source>
        <dbReference type="RuleBase" id="RU363032"/>
    </source>
</evidence>
<dbReference type="NCBIfam" id="TIGR02138">
    <property type="entry name" value="phosphate_pstC"/>
    <property type="match status" value="1"/>
</dbReference>
<evidence type="ECO:0000313" key="9">
    <source>
        <dbReference type="Proteomes" id="UP000067626"/>
    </source>
</evidence>
<feature type="transmembrane region" description="Helical" evidence="5">
    <location>
        <begin position="115"/>
        <end position="136"/>
    </location>
</feature>
<dbReference type="PANTHER" id="PTHR42727">
    <property type="entry name" value="PHOSPHATE TRANSPORT SYSTEM PERMEASE PROTEIN"/>
    <property type="match status" value="1"/>
</dbReference>
<dbReference type="InterPro" id="IPR035906">
    <property type="entry name" value="MetI-like_sf"/>
</dbReference>
<protein>
    <recommendedName>
        <fullName evidence="6">Phosphate transport system permease protein</fullName>
    </recommendedName>
</protein>
<dbReference type="InterPro" id="IPR011864">
    <property type="entry name" value="Phosphate_PstC"/>
</dbReference>
<evidence type="ECO:0000259" key="7">
    <source>
        <dbReference type="PROSITE" id="PS50928"/>
    </source>
</evidence>
<dbReference type="CDD" id="cd06261">
    <property type="entry name" value="TM_PBP2"/>
    <property type="match status" value="1"/>
</dbReference>
<evidence type="ECO:0000256" key="2">
    <source>
        <dbReference type="ARBA" id="ARBA00022692"/>
    </source>
</evidence>
<proteinExistence type="inferred from homology"/>
<comment type="subcellular location">
    <subcellularLocation>
        <location evidence="1 5">Cell membrane</location>
        <topology evidence="1 5">Multi-pass membrane protein</topology>
    </subcellularLocation>
</comment>
<dbReference type="Gene3D" id="1.10.3720.10">
    <property type="entry name" value="MetI-like"/>
    <property type="match status" value="1"/>
</dbReference>
<dbReference type="GO" id="GO:0006817">
    <property type="term" value="P:phosphate ion transport"/>
    <property type="evidence" value="ECO:0007669"/>
    <property type="project" value="UniProtKB-KW"/>
</dbReference>
<dbReference type="OrthoDB" id="9807065at2"/>
<feature type="transmembrane region" description="Helical" evidence="5">
    <location>
        <begin position="21"/>
        <end position="43"/>
    </location>
</feature>
<dbReference type="RefSeq" id="WP_050433233.1">
    <property type="nucleotide sequence ID" value="NZ_CP012159.1"/>
</dbReference>
<evidence type="ECO:0000256" key="6">
    <source>
        <dbReference type="RuleBase" id="RU363054"/>
    </source>
</evidence>
<feature type="domain" description="ABC transmembrane type-1" evidence="7">
    <location>
        <begin position="79"/>
        <end position="291"/>
    </location>
</feature>
<dbReference type="EMBL" id="CP012159">
    <property type="protein sequence ID" value="AKT41441.1"/>
    <property type="molecule type" value="Genomic_DNA"/>
</dbReference>
<keyword evidence="3 5" id="KW-1133">Transmembrane helix</keyword>
<comment type="function">
    <text evidence="6">Part of the binding-protein-dependent transport system for phosphate; probably responsible for the translocation of the substrate across the membrane.</text>
</comment>
<dbReference type="STRING" id="52.CMC5_056410"/>
<feature type="transmembrane region" description="Helical" evidence="5">
    <location>
        <begin position="156"/>
        <end position="178"/>
    </location>
</feature>
<feature type="transmembrane region" description="Helical" evidence="5">
    <location>
        <begin position="199"/>
        <end position="220"/>
    </location>
</feature>
<dbReference type="PANTHER" id="PTHR42727:SF1">
    <property type="entry name" value="PHOSPHATE TRANSPORT SYSTEM PERMEASE"/>
    <property type="match status" value="1"/>
</dbReference>
<accession>A0A0K1EKS8</accession>
<keyword evidence="2 5" id="KW-0812">Transmembrane</keyword>
<evidence type="ECO:0000256" key="1">
    <source>
        <dbReference type="ARBA" id="ARBA00004651"/>
    </source>
</evidence>
<dbReference type="SUPFAM" id="SSF161098">
    <property type="entry name" value="MetI-like"/>
    <property type="match status" value="1"/>
</dbReference>
<organism evidence="8 9">
    <name type="scientific">Chondromyces crocatus</name>
    <dbReference type="NCBI Taxonomy" id="52"/>
    <lineage>
        <taxon>Bacteria</taxon>
        <taxon>Pseudomonadati</taxon>
        <taxon>Myxococcota</taxon>
        <taxon>Polyangia</taxon>
        <taxon>Polyangiales</taxon>
        <taxon>Polyangiaceae</taxon>
        <taxon>Chondromyces</taxon>
    </lineage>
</organism>
<comment type="similarity">
    <text evidence="6">Belongs to the binding-protein-dependent transport system permease family. CysTW subfamily.</text>
</comment>
<evidence type="ECO:0000313" key="8">
    <source>
        <dbReference type="EMBL" id="AKT41441.1"/>
    </source>
</evidence>
<keyword evidence="6" id="KW-1003">Cell membrane</keyword>
<keyword evidence="9" id="KW-1185">Reference proteome</keyword>
<keyword evidence="6" id="KW-0592">Phosphate transport</keyword>
<reference evidence="8 9" key="1">
    <citation type="submission" date="2015-07" db="EMBL/GenBank/DDBJ databases">
        <title>Genome analysis of myxobacterium Chondromyces crocatus Cm c5 reveals a high potential for natural compound synthesis and the genetic basis for the loss of fruiting body formation.</title>
        <authorList>
            <person name="Zaburannyi N."/>
            <person name="Bunk B."/>
            <person name="Maier J."/>
            <person name="Overmann J."/>
            <person name="Mueller R."/>
        </authorList>
    </citation>
    <scope>NUCLEOTIDE SEQUENCE [LARGE SCALE GENOMIC DNA]</scope>
    <source>
        <strain evidence="8 9">Cm c5</strain>
    </source>
</reference>
<feature type="transmembrane region" description="Helical" evidence="5">
    <location>
        <begin position="272"/>
        <end position="290"/>
    </location>
</feature>
<feature type="transmembrane region" description="Helical" evidence="5">
    <location>
        <begin position="75"/>
        <end position="103"/>
    </location>
</feature>
<dbReference type="PATRIC" id="fig|52.7.peg.6216"/>
<keyword evidence="5" id="KW-0813">Transport</keyword>
<dbReference type="Pfam" id="PF00528">
    <property type="entry name" value="BPD_transp_1"/>
    <property type="match status" value="1"/>
</dbReference>
<dbReference type="GO" id="GO:0005886">
    <property type="term" value="C:plasma membrane"/>
    <property type="evidence" value="ECO:0007669"/>
    <property type="project" value="UniProtKB-SubCell"/>
</dbReference>
<keyword evidence="4 5" id="KW-0472">Membrane</keyword>
<gene>
    <name evidence="8" type="ORF">CMC5_056410</name>
</gene>
<dbReference type="InterPro" id="IPR000515">
    <property type="entry name" value="MetI-like"/>
</dbReference>
<sequence>MKPDLARDLRRPSAPSERAAKLVFSLCAAVSLLTTLGIVAVLLQQTLGFLQAVSLRQIFADVWWTPRFAEPRFGIWPLVCGTLLTTAIAMIVAIPLGLLAAIYLSELAGPRQRRLLKPLLELLAGVPTLVYGYFALTLVTPALQRVLPGLSSFNALSAGAVMGLMILPLVASLSEAALHAVPMSLREASYALGVRKLPTLFHVVIPSAFSGIAAAVLLGVSRAIGETMVVTIAAGQQPQLTLDPRVSIETMTSYIAQVSLGDTPTGTLEYKTVFAVGLCLFTMTLVLNVLSYRLRRHLRRGERA</sequence>
<dbReference type="GO" id="GO:0005315">
    <property type="term" value="F:phosphate transmembrane transporter activity"/>
    <property type="evidence" value="ECO:0007669"/>
    <property type="project" value="InterPro"/>
</dbReference>